<feature type="transmembrane region" description="Helical" evidence="5">
    <location>
        <begin position="40"/>
        <end position="61"/>
    </location>
</feature>
<dbReference type="Pfam" id="PF02656">
    <property type="entry name" value="DUF202"/>
    <property type="match status" value="1"/>
</dbReference>
<feature type="transmembrane region" description="Helical" evidence="5">
    <location>
        <begin position="82"/>
        <end position="104"/>
    </location>
</feature>
<proteinExistence type="predicted"/>
<reference evidence="7 9" key="1">
    <citation type="submission" date="2020-01" db="EMBL/GenBank/DDBJ databases">
        <title>the WGS Modestobacter muralis CPCC 204518.</title>
        <authorList>
            <person name="Jiang Z."/>
        </authorList>
    </citation>
    <scope>NUCLEOTIDE SEQUENCE [LARGE SCALE GENOMIC DNA]</scope>
    <source>
        <strain evidence="7 9">DSM 100205</strain>
    </source>
</reference>
<evidence type="ECO:0000256" key="4">
    <source>
        <dbReference type="ARBA" id="ARBA00023136"/>
    </source>
</evidence>
<sequence>MSAAETQPARTVLAWQRTGLGVLAVAGLLLRSAAVHGRPAVLALAAVVAASGLVVLGVLTRRRAGSAQRAAGRAGDARAPRLAAVATGLVVLCAVCALAADLVVRTG</sequence>
<evidence type="ECO:0000256" key="1">
    <source>
        <dbReference type="ARBA" id="ARBA00004127"/>
    </source>
</evidence>
<dbReference type="EMBL" id="JAAGWB010000034">
    <property type="protein sequence ID" value="NEN51641.1"/>
    <property type="molecule type" value="Genomic_DNA"/>
</dbReference>
<feature type="transmembrane region" description="Helical" evidence="5">
    <location>
        <begin position="12"/>
        <end position="34"/>
    </location>
</feature>
<dbReference type="RefSeq" id="WP_163611324.1">
    <property type="nucleotide sequence ID" value="NZ_JAAGWB010000034.1"/>
</dbReference>
<evidence type="ECO:0000313" key="10">
    <source>
        <dbReference type="Proteomes" id="UP000471152"/>
    </source>
</evidence>
<organism evidence="8 10">
    <name type="scientific">Modestobacter muralis</name>
    <dbReference type="NCBI Taxonomy" id="1608614"/>
    <lineage>
        <taxon>Bacteria</taxon>
        <taxon>Bacillati</taxon>
        <taxon>Actinomycetota</taxon>
        <taxon>Actinomycetes</taxon>
        <taxon>Geodermatophilales</taxon>
        <taxon>Geodermatophilaceae</taxon>
        <taxon>Modestobacter</taxon>
    </lineage>
</organism>
<evidence type="ECO:0000256" key="2">
    <source>
        <dbReference type="ARBA" id="ARBA00022692"/>
    </source>
</evidence>
<evidence type="ECO:0000259" key="6">
    <source>
        <dbReference type="Pfam" id="PF02656"/>
    </source>
</evidence>
<dbReference type="EMBL" id="JAAGWH010000032">
    <property type="protein sequence ID" value="NEK94753.1"/>
    <property type="molecule type" value="Genomic_DNA"/>
</dbReference>
<dbReference type="Proteomes" id="UP000471152">
    <property type="component" value="Unassembled WGS sequence"/>
</dbReference>
<name>A0A6P0H7D3_9ACTN</name>
<keyword evidence="4 5" id="KW-0472">Membrane</keyword>
<reference evidence="8 10" key="2">
    <citation type="submission" date="2020-02" db="EMBL/GenBank/DDBJ databases">
        <title>The WGS of Modestobacter muralis DSM 100205.</title>
        <authorList>
            <person name="Jiang Z."/>
        </authorList>
    </citation>
    <scope>NUCLEOTIDE SEQUENCE [LARGE SCALE GENOMIC DNA]</scope>
    <source>
        <strain evidence="8 10">DSM 100205</strain>
    </source>
</reference>
<keyword evidence="9" id="KW-1185">Reference proteome</keyword>
<evidence type="ECO:0000313" key="8">
    <source>
        <dbReference type="EMBL" id="NEN51641.1"/>
    </source>
</evidence>
<protein>
    <recommendedName>
        <fullName evidence="6">DUF202 domain-containing protein</fullName>
    </recommendedName>
</protein>
<comment type="caution">
    <text evidence="8">The sequence shown here is derived from an EMBL/GenBank/DDBJ whole genome shotgun (WGS) entry which is preliminary data.</text>
</comment>
<evidence type="ECO:0000256" key="5">
    <source>
        <dbReference type="SAM" id="Phobius"/>
    </source>
</evidence>
<evidence type="ECO:0000313" key="9">
    <source>
        <dbReference type="Proteomes" id="UP000468828"/>
    </source>
</evidence>
<evidence type="ECO:0000313" key="7">
    <source>
        <dbReference type="EMBL" id="NEK94753.1"/>
    </source>
</evidence>
<feature type="domain" description="DUF202" evidence="6">
    <location>
        <begin position="7"/>
        <end position="62"/>
    </location>
</feature>
<accession>A0A6P0H7D3</accession>
<keyword evidence="3 5" id="KW-1133">Transmembrane helix</keyword>
<dbReference type="Proteomes" id="UP000468828">
    <property type="component" value="Unassembled WGS sequence"/>
</dbReference>
<dbReference type="InterPro" id="IPR003807">
    <property type="entry name" value="DUF202"/>
</dbReference>
<gene>
    <name evidence="8" type="ORF">G3R41_11965</name>
    <name evidence="7" type="ORF">GCU67_11310</name>
</gene>
<keyword evidence="2 5" id="KW-0812">Transmembrane</keyword>
<evidence type="ECO:0000256" key="3">
    <source>
        <dbReference type="ARBA" id="ARBA00022989"/>
    </source>
</evidence>
<comment type="subcellular location">
    <subcellularLocation>
        <location evidence="1">Endomembrane system</location>
        <topology evidence="1">Multi-pass membrane protein</topology>
    </subcellularLocation>
</comment>
<dbReference type="AlphaFoldDB" id="A0A6P0H7D3"/>